<dbReference type="SUPFAM" id="SSF53335">
    <property type="entry name" value="S-adenosyl-L-methionine-dependent methyltransferases"/>
    <property type="match status" value="1"/>
</dbReference>
<dbReference type="GO" id="GO:0008168">
    <property type="term" value="F:methyltransferase activity"/>
    <property type="evidence" value="ECO:0007669"/>
    <property type="project" value="UniProtKB-KW"/>
</dbReference>
<evidence type="ECO:0000259" key="5">
    <source>
        <dbReference type="Pfam" id="PF13649"/>
    </source>
</evidence>
<comment type="function">
    <text evidence="4">Could be a S-adenosyl-L-methionine-dependent methyltransferase.</text>
</comment>
<dbReference type="InterPro" id="IPR041698">
    <property type="entry name" value="Methyltransf_25"/>
</dbReference>
<evidence type="ECO:0000313" key="6">
    <source>
        <dbReference type="EMBL" id="MDQ0208240.1"/>
    </source>
</evidence>
<dbReference type="HAMAP" id="MF_02100">
    <property type="entry name" value="Methyltr_YrrT"/>
    <property type="match status" value="1"/>
</dbReference>
<evidence type="ECO:0000256" key="4">
    <source>
        <dbReference type="HAMAP-Rule" id="MF_02100"/>
    </source>
</evidence>
<evidence type="ECO:0000256" key="2">
    <source>
        <dbReference type="ARBA" id="ARBA00022679"/>
    </source>
</evidence>
<feature type="binding site" evidence="4">
    <location>
        <position position="74"/>
    </location>
    <ligand>
        <name>S-adenosyl-L-methionine</name>
        <dbReference type="ChEBI" id="CHEBI:59789"/>
    </ligand>
</feature>
<comment type="caution">
    <text evidence="6">The sequence shown here is derived from an EMBL/GenBank/DDBJ whole genome shotgun (WGS) entry which is preliminary data.</text>
</comment>
<feature type="binding site" evidence="4">
    <location>
        <position position="53"/>
    </location>
    <ligand>
        <name>S-adenosyl-L-methionine</name>
        <dbReference type="ChEBI" id="CHEBI:59789"/>
    </ligand>
</feature>
<evidence type="ECO:0000313" key="7">
    <source>
        <dbReference type="Proteomes" id="UP001225034"/>
    </source>
</evidence>
<dbReference type="PANTHER" id="PTHR43861">
    <property type="entry name" value="TRANS-ACONITATE 2-METHYLTRANSFERASE-RELATED"/>
    <property type="match status" value="1"/>
</dbReference>
<dbReference type="InterPro" id="IPR023553">
    <property type="entry name" value="Uncharacterised_MeTfrase_YrrT"/>
</dbReference>
<dbReference type="GO" id="GO:0032259">
    <property type="term" value="P:methylation"/>
    <property type="evidence" value="ECO:0007669"/>
    <property type="project" value="UniProtKB-KW"/>
</dbReference>
<keyword evidence="2 4" id="KW-0808">Transferase</keyword>
<dbReference type="Proteomes" id="UP001225034">
    <property type="component" value="Unassembled WGS sequence"/>
</dbReference>
<gene>
    <name evidence="6" type="ORF">J2S05_003049</name>
</gene>
<name>A0ABT9YK60_9BACI</name>
<dbReference type="EC" id="2.1.1.-" evidence="4"/>
<organism evidence="6 7">
    <name type="scientific">Alkalicoccobacillus murimartini</name>
    <dbReference type="NCBI Taxonomy" id="171685"/>
    <lineage>
        <taxon>Bacteria</taxon>
        <taxon>Bacillati</taxon>
        <taxon>Bacillota</taxon>
        <taxon>Bacilli</taxon>
        <taxon>Bacillales</taxon>
        <taxon>Bacillaceae</taxon>
        <taxon>Alkalicoccobacillus</taxon>
    </lineage>
</organism>
<dbReference type="RefSeq" id="WP_306984138.1">
    <property type="nucleotide sequence ID" value="NZ_JAUSUA010000004.1"/>
</dbReference>
<dbReference type="InterPro" id="IPR029063">
    <property type="entry name" value="SAM-dependent_MTases_sf"/>
</dbReference>
<keyword evidence="7" id="KW-1185">Reference proteome</keyword>
<dbReference type="EMBL" id="JAUSUA010000004">
    <property type="protein sequence ID" value="MDQ0208240.1"/>
    <property type="molecule type" value="Genomic_DNA"/>
</dbReference>
<keyword evidence="1 4" id="KW-0489">Methyltransferase</keyword>
<dbReference type="Gene3D" id="3.40.50.150">
    <property type="entry name" value="Vaccinia Virus protein VP39"/>
    <property type="match status" value="1"/>
</dbReference>
<feature type="domain" description="Methyltransferase" evidence="5">
    <location>
        <begin position="49"/>
        <end position="139"/>
    </location>
</feature>
<comment type="similarity">
    <text evidence="4">Belongs to the methyltransferase superfamily. YrrT family.</text>
</comment>
<evidence type="ECO:0000256" key="3">
    <source>
        <dbReference type="ARBA" id="ARBA00022691"/>
    </source>
</evidence>
<dbReference type="CDD" id="cd02440">
    <property type="entry name" value="AdoMet_MTases"/>
    <property type="match status" value="1"/>
</dbReference>
<evidence type="ECO:0000256" key="1">
    <source>
        <dbReference type="ARBA" id="ARBA00022603"/>
    </source>
</evidence>
<proteinExistence type="inferred from homology"/>
<feature type="binding site" evidence="4">
    <location>
        <position position="96"/>
    </location>
    <ligand>
        <name>S-adenosyl-L-methionine</name>
        <dbReference type="ChEBI" id="CHEBI:59789"/>
    </ligand>
</feature>
<dbReference type="Pfam" id="PF13649">
    <property type="entry name" value="Methyltransf_25"/>
    <property type="match status" value="1"/>
</dbReference>
<sequence>MGTDFTELFNQWAPSYDQTVAGSDTQYEEVFQGYAAILDAVVGEAKGHILEFGVGTGNLSKKLLEKGCKLTGIEPSSKMREEATNKLPTLSLLEGDFLNFPPLAHQIDSIVSTYAFHHLTDTEKAIAFKRYAALLSEKGRIVFADTIFESEEAKQKKIDTAEEKGYDRLAADLRSEFYTTLPTIRAMAEEAGFSVTVKPLNAYVWLFVAVKGLE</sequence>
<accession>A0ABT9YK60</accession>
<reference evidence="6 7" key="1">
    <citation type="submission" date="2023-07" db="EMBL/GenBank/DDBJ databases">
        <title>Genomic Encyclopedia of Type Strains, Phase IV (KMG-IV): sequencing the most valuable type-strain genomes for metagenomic binning, comparative biology and taxonomic classification.</title>
        <authorList>
            <person name="Goeker M."/>
        </authorList>
    </citation>
    <scope>NUCLEOTIDE SEQUENCE [LARGE SCALE GENOMIC DNA]</scope>
    <source>
        <strain evidence="6 7">DSM 19154</strain>
    </source>
</reference>
<keyword evidence="3 4" id="KW-0949">S-adenosyl-L-methionine</keyword>
<protein>
    <recommendedName>
        <fullName evidence="4">Uncharacterized methyltransferase J2S05_003049</fullName>
        <ecNumber evidence="4">2.1.1.-</ecNumber>
    </recommendedName>
</protein>